<evidence type="ECO:0000256" key="1">
    <source>
        <dbReference type="SAM" id="MobiDB-lite"/>
    </source>
</evidence>
<sequence length="74" mass="7695">MNGISAPGEPQVVRNGLQSPPINTLKDMASRLASKPHDAQPNYDVMSTGSNMKASGNLIDATDDLANIGDNNAS</sequence>
<organism evidence="2 3">
    <name type="scientific">Fusarium oxysporum f. sp. radicis-cucumerinum</name>
    <dbReference type="NCBI Taxonomy" id="327505"/>
    <lineage>
        <taxon>Eukaryota</taxon>
        <taxon>Fungi</taxon>
        <taxon>Dikarya</taxon>
        <taxon>Ascomycota</taxon>
        <taxon>Pezizomycotina</taxon>
        <taxon>Sordariomycetes</taxon>
        <taxon>Hypocreomycetidae</taxon>
        <taxon>Hypocreales</taxon>
        <taxon>Nectriaceae</taxon>
        <taxon>Fusarium</taxon>
        <taxon>Fusarium oxysporum species complex</taxon>
    </lineage>
</organism>
<comment type="caution">
    <text evidence="2">The sequence shown here is derived from an EMBL/GenBank/DDBJ whole genome shotgun (WGS) entry which is preliminary data.</text>
</comment>
<dbReference type="EMBL" id="MABQ02000001">
    <property type="protein sequence ID" value="PCD45094.1"/>
    <property type="molecule type" value="Genomic_DNA"/>
</dbReference>
<feature type="region of interest" description="Disordered" evidence="1">
    <location>
        <begin position="1"/>
        <end position="22"/>
    </location>
</feature>
<evidence type="ECO:0000313" key="3">
    <source>
        <dbReference type="Proteomes" id="UP000219602"/>
    </source>
</evidence>
<evidence type="ECO:0000313" key="2">
    <source>
        <dbReference type="EMBL" id="PCD45094.1"/>
    </source>
</evidence>
<accession>A0A2H3I0M8</accession>
<dbReference type="AlphaFoldDB" id="A0A2H3I0M8"/>
<dbReference type="Proteomes" id="UP000219602">
    <property type="component" value="Chromosome 1"/>
</dbReference>
<gene>
    <name evidence="2" type="ORF">AU210_000538</name>
</gene>
<reference evidence="2 3" key="1">
    <citation type="journal article" date="2016" name="Environ. Microbiol.">
        <title>Effector profiles distinguish formae speciales of Fusarium oxysporum.</title>
        <authorList>
            <person name="van Dam P."/>
            <person name="Fokkens L."/>
            <person name="Schmidt S.M."/>
            <person name="Linmans J.H."/>
            <person name="Kistler H.C."/>
            <person name="Ma L.J."/>
            <person name="Rep M."/>
        </authorList>
    </citation>
    <scope>NUCLEOTIDE SEQUENCE [LARGE SCALE GENOMIC DNA]</scope>
    <source>
        <strain evidence="2 3">Forc016</strain>
    </source>
</reference>
<proteinExistence type="predicted"/>
<reference evidence="2 3" key="2">
    <citation type="journal article" date="2017" name="Sci. Rep.">
        <title>A mobile pathogenicity chromosome in Fusarium oxysporum for infection of multiple cucurbit species.</title>
        <authorList>
            <person name="van Dam P."/>
            <person name="Fokkens L."/>
            <person name="Ayukawa Y."/>
            <person name="van der Gragt M."/>
            <person name="Ter Horst A."/>
            <person name="Brankovics B."/>
            <person name="Houterman P.M."/>
            <person name="Arie T."/>
            <person name="Rep M."/>
        </authorList>
    </citation>
    <scope>NUCLEOTIDE SEQUENCE [LARGE SCALE GENOMIC DNA]</scope>
    <source>
        <strain evidence="2 3">Forc016</strain>
    </source>
</reference>
<protein>
    <submittedName>
        <fullName evidence="2">Uncharacterized protein</fullName>
    </submittedName>
</protein>
<name>A0A2H3I0M8_FUSOX</name>